<dbReference type="OrthoDB" id="361870at2759"/>
<evidence type="ECO:0000256" key="5">
    <source>
        <dbReference type="ARBA" id="ARBA00035538"/>
    </source>
</evidence>
<dbReference type="KEGG" id="nvi:100121261"/>
<keyword evidence="6" id="KW-0175">Coiled coil</keyword>
<dbReference type="EnsemblMetazoa" id="XM_001604811">
    <property type="protein sequence ID" value="XP_001604861"/>
    <property type="gene ID" value="LOC100121261"/>
</dbReference>
<dbReference type="AlphaFoldDB" id="A0A7M7G684"/>
<keyword evidence="8" id="KW-1185">Reference proteome</keyword>
<evidence type="ECO:0000256" key="2">
    <source>
        <dbReference type="ARBA" id="ARBA00022980"/>
    </source>
</evidence>
<feature type="coiled-coil region" evidence="6">
    <location>
        <begin position="233"/>
        <end position="261"/>
    </location>
</feature>
<dbReference type="Proteomes" id="UP000002358">
    <property type="component" value="Chromosome 3"/>
</dbReference>
<keyword evidence="2" id="KW-0689">Ribosomal protein</keyword>
<evidence type="ECO:0000256" key="3">
    <source>
        <dbReference type="ARBA" id="ARBA00023274"/>
    </source>
</evidence>
<dbReference type="InterPro" id="IPR034704">
    <property type="entry name" value="Ribosomal_bL28/bL31-like_sf"/>
</dbReference>
<dbReference type="GO" id="GO:0005762">
    <property type="term" value="C:mitochondrial large ribosomal subunit"/>
    <property type="evidence" value="ECO:0007669"/>
    <property type="project" value="TreeGrafter"/>
</dbReference>
<evidence type="ECO:0000256" key="6">
    <source>
        <dbReference type="SAM" id="Coils"/>
    </source>
</evidence>
<evidence type="ECO:0000313" key="8">
    <source>
        <dbReference type="Proteomes" id="UP000002358"/>
    </source>
</evidence>
<dbReference type="SMR" id="A0A7M7G684"/>
<dbReference type="InterPro" id="IPR026569">
    <property type="entry name" value="Ribosomal_bL28"/>
</dbReference>
<reference evidence="7" key="1">
    <citation type="submission" date="2021-01" db="UniProtKB">
        <authorList>
            <consortium name="EnsemblMetazoa"/>
        </authorList>
    </citation>
    <scope>IDENTIFICATION</scope>
</reference>
<comment type="similarity">
    <text evidence="1">Belongs to the bacterial ribosomal protein bL28 family.</text>
</comment>
<accession>A0A7M7G684</accession>
<dbReference type="GO" id="GO:0003735">
    <property type="term" value="F:structural constituent of ribosome"/>
    <property type="evidence" value="ECO:0007669"/>
    <property type="project" value="InterPro"/>
</dbReference>
<dbReference type="OMA" id="KMSNRLK"/>
<dbReference type="PANTHER" id="PTHR13528:SF2">
    <property type="entry name" value="LARGE RIBOSOMAL SUBUNIT PROTEIN BL28M"/>
    <property type="match status" value="1"/>
</dbReference>
<dbReference type="FunCoup" id="A0A7M7G684">
    <property type="interactions" value="548"/>
</dbReference>
<evidence type="ECO:0000256" key="1">
    <source>
        <dbReference type="ARBA" id="ARBA00008760"/>
    </source>
</evidence>
<sequence length="279" mass="33200">MAQSSHAWKKKLYYLPKVTRWSNGIGAALPEEYKKFWKEWKVQKPAPVHYIPKPGRWEKKPSGDILPVQNIPLPLKYPKEIDQGIWGGEAVVQGFTKKFKHRRVPHFWVPKLLKSVIYSEILDKYVKTIVTYRALQLIHDNYGFDHYVLKTKACDLRSLLALKLKREMLIQLWDKTLYPNDPIKQEEVYAKYEHYLPNYTREEIEWYGLTWKEACNKLIRIQTAAYKAEPLKIKFREQFIKELEQEKLEEQEENDNDVKSKRSWLSKLNPFGSDKSTTV</sequence>
<organism evidence="7 8">
    <name type="scientific">Nasonia vitripennis</name>
    <name type="common">Parasitic wasp</name>
    <dbReference type="NCBI Taxonomy" id="7425"/>
    <lineage>
        <taxon>Eukaryota</taxon>
        <taxon>Metazoa</taxon>
        <taxon>Ecdysozoa</taxon>
        <taxon>Arthropoda</taxon>
        <taxon>Hexapoda</taxon>
        <taxon>Insecta</taxon>
        <taxon>Pterygota</taxon>
        <taxon>Neoptera</taxon>
        <taxon>Endopterygota</taxon>
        <taxon>Hymenoptera</taxon>
        <taxon>Apocrita</taxon>
        <taxon>Proctotrupomorpha</taxon>
        <taxon>Chalcidoidea</taxon>
        <taxon>Pteromalidae</taxon>
        <taxon>Pteromalinae</taxon>
        <taxon>Nasonia</taxon>
    </lineage>
</organism>
<dbReference type="SUPFAM" id="SSF143800">
    <property type="entry name" value="L28p-like"/>
    <property type="match status" value="1"/>
</dbReference>
<gene>
    <name evidence="7" type="primary">100121261</name>
</gene>
<evidence type="ECO:0000256" key="4">
    <source>
        <dbReference type="ARBA" id="ARBA00035269"/>
    </source>
</evidence>
<dbReference type="InParanoid" id="A0A7M7G684"/>
<name>A0A7M7G684_NASVI</name>
<protein>
    <recommendedName>
        <fullName evidence="4">Large ribosomal subunit protein bL28m</fullName>
    </recommendedName>
    <alternativeName>
        <fullName evidence="5">39S ribosomal protein L28, mitochondrial</fullName>
    </alternativeName>
</protein>
<evidence type="ECO:0000313" key="7">
    <source>
        <dbReference type="EnsemblMetazoa" id="XP_001604861"/>
    </source>
</evidence>
<proteinExistence type="inferred from homology"/>
<keyword evidence="3" id="KW-0687">Ribonucleoprotein</keyword>
<dbReference type="PANTHER" id="PTHR13528">
    <property type="entry name" value="39S RIBOSOMAL PROTEIN L28, MITOCHONDRIAL"/>
    <property type="match status" value="1"/>
</dbReference>